<dbReference type="GO" id="GO:0016787">
    <property type="term" value="F:hydrolase activity"/>
    <property type="evidence" value="ECO:0007669"/>
    <property type="project" value="UniProtKB-KW"/>
</dbReference>
<dbReference type="InterPro" id="IPR029058">
    <property type="entry name" value="AB_hydrolase_fold"/>
</dbReference>
<keyword evidence="3" id="KW-0378">Hydrolase</keyword>
<keyword evidence="4" id="KW-1185">Reference proteome</keyword>
<dbReference type="Pfam" id="PF00561">
    <property type="entry name" value="Abhydrolase_1"/>
    <property type="match status" value="1"/>
</dbReference>
<dbReference type="OrthoDB" id="9804723at2"/>
<dbReference type="InterPro" id="IPR050228">
    <property type="entry name" value="Carboxylesterase_BioH"/>
</dbReference>
<dbReference type="Gene3D" id="3.40.50.1820">
    <property type="entry name" value="alpha/beta hydrolase"/>
    <property type="match status" value="1"/>
</dbReference>
<dbReference type="Proteomes" id="UP000245590">
    <property type="component" value="Unassembled WGS sequence"/>
</dbReference>
<dbReference type="RefSeq" id="WP_109275806.1">
    <property type="nucleotide sequence ID" value="NZ_QFKX01000003.1"/>
</dbReference>
<dbReference type="PRINTS" id="PR00111">
    <property type="entry name" value="ABHYDROLASE"/>
</dbReference>
<feature type="domain" description="AB hydrolase-1" evidence="2">
    <location>
        <begin position="22"/>
        <end position="126"/>
    </location>
</feature>
<dbReference type="InterPro" id="IPR000073">
    <property type="entry name" value="AB_hydrolase_1"/>
</dbReference>
<proteinExistence type="predicted"/>
<organism evidence="3 4">
    <name type="scientific">Brachybacterium endophyticum</name>
    <dbReference type="NCBI Taxonomy" id="2182385"/>
    <lineage>
        <taxon>Bacteria</taxon>
        <taxon>Bacillati</taxon>
        <taxon>Actinomycetota</taxon>
        <taxon>Actinomycetes</taxon>
        <taxon>Micrococcales</taxon>
        <taxon>Dermabacteraceae</taxon>
        <taxon>Brachybacterium</taxon>
    </lineage>
</organism>
<dbReference type="EMBL" id="QFKX01000003">
    <property type="protein sequence ID" value="PWH06059.1"/>
    <property type="molecule type" value="Genomic_DNA"/>
</dbReference>
<dbReference type="AlphaFoldDB" id="A0A2U2RJK6"/>
<evidence type="ECO:0000259" key="2">
    <source>
        <dbReference type="Pfam" id="PF00561"/>
    </source>
</evidence>
<feature type="compositionally biased region" description="Polar residues" evidence="1">
    <location>
        <begin position="271"/>
        <end position="292"/>
    </location>
</feature>
<feature type="region of interest" description="Disordered" evidence="1">
    <location>
        <begin position="266"/>
        <end position="292"/>
    </location>
</feature>
<accession>A0A2U2RJK6</accession>
<evidence type="ECO:0000313" key="3">
    <source>
        <dbReference type="EMBL" id="PWH06059.1"/>
    </source>
</evidence>
<dbReference type="SUPFAM" id="SSF53474">
    <property type="entry name" value="alpha/beta-Hydrolases"/>
    <property type="match status" value="1"/>
</dbReference>
<dbReference type="PANTHER" id="PTHR43194:SF2">
    <property type="entry name" value="PEROXISOMAL MEMBRANE PROTEIN LPX1"/>
    <property type="match status" value="1"/>
</dbReference>
<evidence type="ECO:0000256" key="1">
    <source>
        <dbReference type="SAM" id="MobiDB-lite"/>
    </source>
</evidence>
<gene>
    <name evidence="3" type="ORF">DEO23_09600</name>
</gene>
<reference evidence="3 4" key="1">
    <citation type="submission" date="2018-05" db="EMBL/GenBank/DDBJ databases">
        <title>Brachybacterium sp. M1HQ-2T, whole genome shotgun sequence.</title>
        <authorList>
            <person name="Tuo L."/>
        </authorList>
    </citation>
    <scope>NUCLEOTIDE SEQUENCE [LARGE SCALE GENOMIC DNA]</scope>
    <source>
        <strain evidence="3 4">M1HQ-2</strain>
    </source>
</reference>
<sequence>MPKVPSPAGGVAIAYDVTGSGPAVVLLHGSVLSRAIWRAYGYVDALTAAGYTVVRIDLRGHGRSDAPHQADAYTQDAFVDDLFAVLDAEGIQQAALMGYSLGARIAVTASVRRPDRVTHLVSLGGSAAQQQGSVDTVFFPGTVETLRSEGMEGFCRAQGLGPDVTDRRDRGTRTAFLAADPLAMATLFTATESTPGIPEDELAACGVPALWMAGDRDHPRFEESQEAASVMPSARFVPLPGRTHAATLAPSAPVLDEVLPFLAGTVAHPAPTSSPTATADPHSPTSTSKETR</sequence>
<evidence type="ECO:0000313" key="4">
    <source>
        <dbReference type="Proteomes" id="UP000245590"/>
    </source>
</evidence>
<dbReference type="PANTHER" id="PTHR43194">
    <property type="entry name" value="HYDROLASE ALPHA/BETA FOLD FAMILY"/>
    <property type="match status" value="1"/>
</dbReference>
<protein>
    <submittedName>
        <fullName evidence="3">Alpha/beta hydrolase</fullName>
    </submittedName>
</protein>
<comment type="caution">
    <text evidence="3">The sequence shown here is derived from an EMBL/GenBank/DDBJ whole genome shotgun (WGS) entry which is preliminary data.</text>
</comment>
<name>A0A2U2RJK6_9MICO</name>